<evidence type="ECO:0000313" key="2">
    <source>
        <dbReference type="EMBL" id="ACS78498.1"/>
    </source>
</evidence>
<proteinExistence type="predicted"/>
<dbReference type="KEGG" id="dsa:Desal_0431"/>
<dbReference type="Pfam" id="PF05943">
    <property type="entry name" value="VipB"/>
    <property type="match status" value="1"/>
</dbReference>
<dbReference type="InterPro" id="IPR044031">
    <property type="entry name" value="TssC1_N"/>
</dbReference>
<reference evidence="2 3" key="1">
    <citation type="submission" date="2009-06" db="EMBL/GenBank/DDBJ databases">
        <title>Complete sequence of Desulfovibrio salexigens DSM 2638.</title>
        <authorList>
            <consortium name="US DOE Joint Genome Institute"/>
            <person name="Lucas S."/>
            <person name="Copeland A."/>
            <person name="Lapidus A."/>
            <person name="Glavina del Rio T."/>
            <person name="Tice H."/>
            <person name="Bruce D."/>
            <person name="Goodwin L."/>
            <person name="Pitluck S."/>
            <person name="Munk A.C."/>
            <person name="Brettin T."/>
            <person name="Detter J.C."/>
            <person name="Han C."/>
            <person name="Tapia R."/>
            <person name="Larimer F."/>
            <person name="Land M."/>
            <person name="Hauser L."/>
            <person name="Kyrpides N."/>
            <person name="Anderson I."/>
            <person name="Wall J.D."/>
            <person name="Arkin A.P."/>
            <person name="Dehal P."/>
            <person name="Chivian D."/>
            <person name="Giles B."/>
            <person name="Hazen T.C."/>
        </authorList>
    </citation>
    <scope>NUCLEOTIDE SEQUENCE [LARGE SCALE GENOMIC DNA]</scope>
    <source>
        <strain evidence="3">ATCC 14822 / DSM 2638 / NCIMB 8403 / VKM B-1763</strain>
    </source>
</reference>
<protein>
    <recommendedName>
        <fullName evidence="1">TssC1 N-terminal domain-containing protein</fullName>
    </recommendedName>
</protein>
<sequence length="484" mass="53032">MHIELPSFKLLMLAPFSPTLATDNPPRIKADPSSIDQALAEINPSLDISLDRNHFPAASINISISRMADFRPKNISRTPEFKNITSQMAEDSPPSKQTTPTPRSSAVLDDILSMVNSGQNDHPTATSSRHERPKSELLQAVFADSVFRKMESPWRGLELLSRQVPSGSKVSVEFMLVPISENNLIPVLDKLEQELADSPPELILVDHSLNNSPRSMEILERIMDFAESMIAPAMVAFGPKFLELENWAEADKLPFIPTLLEGAEYGRWKTLRPQPSAGWIIGCAGTIMGRTMHSPEAGFEQTSLSERGPLWTNSVWGAAALCTRSLSEHGRSTLFADHSSTRLDGLPLAEGPRPAPINPPLGTERIKDFRQAGINVLAFNGDQAFLIGATTIDGGPANLRFYLSGLIHFLILLSTAKRKEFSDIESQLTEAIALFLQQQGYPQPQDLSIKKGEPSGETIPLEISITPGAEILPGNAPISFGFNW</sequence>
<feature type="domain" description="TssC1 N-terminal" evidence="1">
    <location>
        <begin position="199"/>
        <end position="330"/>
    </location>
</feature>
<dbReference type="HOGENOM" id="CLU_563516_0_0_7"/>
<gene>
    <name evidence="2" type="ordered locus">Desal_0431</name>
</gene>
<evidence type="ECO:0000259" key="1">
    <source>
        <dbReference type="Pfam" id="PF05943"/>
    </source>
</evidence>
<organism evidence="2 3">
    <name type="scientific">Maridesulfovibrio salexigens (strain ATCC 14822 / DSM 2638 / NCIMB 8403 / VKM B-1763)</name>
    <name type="common">Desulfovibrio salexigens</name>
    <dbReference type="NCBI Taxonomy" id="526222"/>
    <lineage>
        <taxon>Bacteria</taxon>
        <taxon>Pseudomonadati</taxon>
        <taxon>Thermodesulfobacteriota</taxon>
        <taxon>Desulfovibrionia</taxon>
        <taxon>Desulfovibrionales</taxon>
        <taxon>Desulfovibrionaceae</taxon>
        <taxon>Maridesulfovibrio</taxon>
    </lineage>
</organism>
<accession>C6BX18</accession>
<dbReference type="STRING" id="526222.Desal_0431"/>
<dbReference type="AlphaFoldDB" id="C6BX18"/>
<evidence type="ECO:0000313" key="3">
    <source>
        <dbReference type="Proteomes" id="UP000002601"/>
    </source>
</evidence>
<dbReference type="RefSeq" id="WP_012766024.1">
    <property type="nucleotide sequence ID" value="NC_012881.1"/>
</dbReference>
<dbReference type="EMBL" id="CP001649">
    <property type="protein sequence ID" value="ACS78498.1"/>
    <property type="molecule type" value="Genomic_DNA"/>
</dbReference>
<dbReference type="OrthoDB" id="5444664at2"/>
<dbReference type="Proteomes" id="UP000002601">
    <property type="component" value="Chromosome"/>
</dbReference>
<dbReference type="eggNOG" id="COG3517">
    <property type="taxonomic scope" value="Bacteria"/>
</dbReference>
<name>C6BX18_MARSD</name>
<keyword evidence="3" id="KW-1185">Reference proteome</keyword>